<protein>
    <recommendedName>
        <fullName evidence="3">PhoP regulatory network protein YrbL</fullName>
    </recommendedName>
</protein>
<dbReference type="Proteomes" id="UP000188219">
    <property type="component" value="Chromosome"/>
</dbReference>
<name>A0A1Q2M1V2_9GAMM</name>
<evidence type="ECO:0008006" key="3">
    <source>
        <dbReference type="Google" id="ProtNLM"/>
    </source>
</evidence>
<dbReference type="InterPro" id="IPR019647">
    <property type="entry name" value="PhoP_reg_network_YrbL"/>
</dbReference>
<dbReference type="OrthoDB" id="595236at2"/>
<evidence type="ECO:0000313" key="1">
    <source>
        <dbReference type="EMBL" id="AQQ66660.1"/>
    </source>
</evidence>
<evidence type="ECO:0000313" key="2">
    <source>
        <dbReference type="Proteomes" id="UP000188219"/>
    </source>
</evidence>
<sequence length="219" mass="25460">MIDLSNCKPFARGGNRMCFQHPFFPNRCIKTMIPGRIAELRRRATWYKRLAGNSHFDDNLREVTGYKQRALRNSAPDNVVWQHLPRWYGVTATSEGPGAVSELIQDDYGQPAMTLEVYLQNFGLNPRIRGALNRFCVWLRTTGVLTKNLLPHNLVICEKSEHPELYLIDGLGCAAAIPLPEYFEAPRQHYVERRIERMWKRIHWELSGRNIPWKTAEKL</sequence>
<accession>A0A1Q2M1V2</accession>
<dbReference type="EMBL" id="CP019650">
    <property type="protein sequence ID" value="AQQ66660.1"/>
    <property type="molecule type" value="Genomic_DNA"/>
</dbReference>
<dbReference type="KEGG" id="maga:Mag101_02595"/>
<organism evidence="1 2">
    <name type="scientific">Microbulbifer agarilyticus</name>
    <dbReference type="NCBI Taxonomy" id="260552"/>
    <lineage>
        <taxon>Bacteria</taxon>
        <taxon>Pseudomonadati</taxon>
        <taxon>Pseudomonadota</taxon>
        <taxon>Gammaproteobacteria</taxon>
        <taxon>Cellvibrionales</taxon>
        <taxon>Microbulbiferaceae</taxon>
        <taxon>Microbulbifer</taxon>
    </lineage>
</organism>
<dbReference type="AlphaFoldDB" id="A0A1Q2M1V2"/>
<proteinExistence type="predicted"/>
<keyword evidence="2" id="KW-1185">Reference proteome</keyword>
<dbReference type="Pfam" id="PF10707">
    <property type="entry name" value="YrbL-PhoP_reg"/>
    <property type="match status" value="1"/>
</dbReference>
<reference evidence="1" key="1">
    <citation type="submission" date="2017-02" db="EMBL/GenBank/DDBJ databases">
        <title>Genome of Microbulbifer agarilyticus GP101.</title>
        <authorList>
            <person name="Jung J."/>
            <person name="Bae S.S."/>
            <person name="Baek K."/>
        </authorList>
    </citation>
    <scope>NUCLEOTIDE SEQUENCE [LARGE SCALE GENOMIC DNA]</scope>
    <source>
        <strain evidence="1">GP101</strain>
    </source>
</reference>
<dbReference type="STRING" id="260552.Mag101_02595"/>
<gene>
    <name evidence="1" type="ORF">Mag101_02595</name>
</gene>